<dbReference type="RefSeq" id="WP_227422092.1">
    <property type="nucleotide sequence ID" value="NZ_CP071868.1"/>
</dbReference>
<accession>A0A8A4Z7P8</accession>
<proteinExistence type="predicted"/>
<dbReference type="Gene3D" id="3.90.1170.40">
    <property type="entry name" value="Molybdopterin biosynthesis MoaE subunit"/>
    <property type="match status" value="1"/>
</dbReference>
<evidence type="ECO:0000313" key="1">
    <source>
        <dbReference type="EMBL" id="QTE27872.1"/>
    </source>
</evidence>
<gene>
    <name evidence="1" type="ORF">J4E96_10630</name>
</gene>
<dbReference type="AlphaFoldDB" id="A0A8A4Z7P8"/>
<evidence type="ECO:0000313" key="2">
    <source>
        <dbReference type="Proteomes" id="UP000663937"/>
    </source>
</evidence>
<dbReference type="GO" id="GO:0006777">
    <property type="term" value="P:Mo-molybdopterin cofactor biosynthetic process"/>
    <property type="evidence" value="ECO:0007669"/>
    <property type="project" value="InterPro"/>
</dbReference>
<reference evidence="1" key="1">
    <citation type="submission" date="2021-03" db="EMBL/GenBank/DDBJ databases">
        <title>Pengzhenrongella sicca gen. nov., sp. nov., a new member of suborder Micrococcineae isolated from High-Arctic tundra soil.</title>
        <authorList>
            <person name="Peng F."/>
        </authorList>
    </citation>
    <scope>NUCLEOTIDE SEQUENCE</scope>
    <source>
        <strain evidence="1">LRZ-2</strain>
    </source>
</reference>
<dbReference type="KEGG" id="psic:J4E96_10630"/>
<dbReference type="EMBL" id="CP071868">
    <property type="protein sequence ID" value="QTE27872.1"/>
    <property type="molecule type" value="Genomic_DNA"/>
</dbReference>
<dbReference type="Pfam" id="PF02391">
    <property type="entry name" value="MoaE"/>
    <property type="match status" value="1"/>
</dbReference>
<dbReference type="PANTHER" id="PTHR23404">
    <property type="entry name" value="MOLYBDOPTERIN SYNTHASE RELATED"/>
    <property type="match status" value="1"/>
</dbReference>
<dbReference type="InterPro" id="IPR003448">
    <property type="entry name" value="Mopterin_biosynth_MoaE"/>
</dbReference>
<dbReference type="InterPro" id="IPR036563">
    <property type="entry name" value="MoaE_sf"/>
</dbReference>
<sequence>MAEPAPFTAISAAPLELAVHVAAVSGPRAGAIATFLGTVRDHDPEVSGEVVALEYSAHPDAAAILARIAAQVAAADGVLGVAVSHRVGRLGVGEPAIVAAVATAHRALAFDVCRALVERVKAELPVWKREILVDGSHVWVGLGLAPADGPA</sequence>
<dbReference type="Proteomes" id="UP000663937">
    <property type="component" value="Chromosome"/>
</dbReference>
<protein>
    <submittedName>
        <fullName evidence="1">Molybdenum cofactor biosynthesis protein MoaE</fullName>
    </submittedName>
</protein>
<name>A0A8A4Z7P8_9MICO</name>
<dbReference type="CDD" id="cd00756">
    <property type="entry name" value="MoaE"/>
    <property type="match status" value="1"/>
</dbReference>
<organism evidence="1 2">
    <name type="scientific">Pengzhenrongella sicca</name>
    <dbReference type="NCBI Taxonomy" id="2819238"/>
    <lineage>
        <taxon>Bacteria</taxon>
        <taxon>Bacillati</taxon>
        <taxon>Actinomycetota</taxon>
        <taxon>Actinomycetes</taxon>
        <taxon>Micrococcales</taxon>
        <taxon>Pengzhenrongella</taxon>
    </lineage>
</organism>
<dbReference type="SUPFAM" id="SSF54690">
    <property type="entry name" value="Molybdopterin synthase subunit MoaE"/>
    <property type="match status" value="1"/>
</dbReference>
<keyword evidence="2" id="KW-1185">Reference proteome</keyword>